<reference evidence="1 2" key="1">
    <citation type="submission" date="2015-09" db="EMBL/GenBank/DDBJ databases">
        <title>Atta colombica WGS genome.</title>
        <authorList>
            <person name="Nygaard S."/>
            <person name="Hu H."/>
            <person name="Boomsma J."/>
            <person name="Zhang G."/>
        </authorList>
    </citation>
    <scope>NUCLEOTIDE SEQUENCE [LARGE SCALE GENOMIC DNA]</scope>
    <source>
        <strain evidence="1">Treedump-2</strain>
        <tissue evidence="1">Whole body</tissue>
    </source>
</reference>
<evidence type="ECO:0000313" key="1">
    <source>
        <dbReference type="EMBL" id="KYM80959.1"/>
    </source>
</evidence>
<gene>
    <name evidence="1" type="ORF">ALC53_08607</name>
</gene>
<protein>
    <submittedName>
        <fullName evidence="1">Uncharacterized protein</fullName>
    </submittedName>
</protein>
<accession>A0A151I282</accession>
<name>A0A151I282_9HYME</name>
<evidence type="ECO:0000313" key="2">
    <source>
        <dbReference type="Proteomes" id="UP000078540"/>
    </source>
</evidence>
<dbReference type="Proteomes" id="UP000078540">
    <property type="component" value="Unassembled WGS sequence"/>
</dbReference>
<dbReference type="AlphaFoldDB" id="A0A151I282"/>
<keyword evidence="2" id="KW-1185">Reference proteome</keyword>
<sequence length="68" mass="7997">MTHFFFAVKTNTTINILQSTHYINLHQLELTLSVNGLYTFKIQFFGHLVENHEDSFFKNVFTENTVSK</sequence>
<proteinExistence type="predicted"/>
<dbReference type="EMBL" id="KQ976546">
    <property type="protein sequence ID" value="KYM80959.1"/>
    <property type="molecule type" value="Genomic_DNA"/>
</dbReference>
<organism evidence="1 2">
    <name type="scientific">Atta colombica</name>
    <dbReference type="NCBI Taxonomy" id="520822"/>
    <lineage>
        <taxon>Eukaryota</taxon>
        <taxon>Metazoa</taxon>
        <taxon>Ecdysozoa</taxon>
        <taxon>Arthropoda</taxon>
        <taxon>Hexapoda</taxon>
        <taxon>Insecta</taxon>
        <taxon>Pterygota</taxon>
        <taxon>Neoptera</taxon>
        <taxon>Endopterygota</taxon>
        <taxon>Hymenoptera</taxon>
        <taxon>Apocrita</taxon>
        <taxon>Aculeata</taxon>
        <taxon>Formicoidea</taxon>
        <taxon>Formicidae</taxon>
        <taxon>Myrmicinae</taxon>
        <taxon>Atta</taxon>
    </lineage>
</organism>